<reference evidence="2" key="2">
    <citation type="journal article" date="2024" name="Plant">
        <title>Genomic evolution and insights into agronomic trait innovations of Sesamum species.</title>
        <authorList>
            <person name="Miao H."/>
            <person name="Wang L."/>
            <person name="Qu L."/>
            <person name="Liu H."/>
            <person name="Sun Y."/>
            <person name="Le M."/>
            <person name="Wang Q."/>
            <person name="Wei S."/>
            <person name="Zheng Y."/>
            <person name="Lin W."/>
            <person name="Duan Y."/>
            <person name="Cao H."/>
            <person name="Xiong S."/>
            <person name="Wang X."/>
            <person name="Wei L."/>
            <person name="Li C."/>
            <person name="Ma Q."/>
            <person name="Ju M."/>
            <person name="Zhao R."/>
            <person name="Li G."/>
            <person name="Mu C."/>
            <person name="Tian Q."/>
            <person name="Mei H."/>
            <person name="Zhang T."/>
            <person name="Gao T."/>
            <person name="Zhang H."/>
        </authorList>
    </citation>
    <scope>NUCLEOTIDE SEQUENCE</scope>
    <source>
        <strain evidence="2">G02</strain>
    </source>
</reference>
<name>A0AAW2RFI2_SESRA</name>
<evidence type="ECO:0000313" key="2">
    <source>
        <dbReference type="EMBL" id="KAL0378685.1"/>
    </source>
</evidence>
<protein>
    <submittedName>
        <fullName evidence="2">Uncharacterized protein</fullName>
    </submittedName>
</protein>
<feature type="transmembrane region" description="Helical" evidence="1">
    <location>
        <begin position="26"/>
        <end position="46"/>
    </location>
</feature>
<dbReference type="AlphaFoldDB" id="A0AAW2RFI2"/>
<sequence length="134" mass="15473">MHLLIAFELPPGIALASGSRPHLQVLVILSHVFLFFFFELWLLFRVDCNLPSPARRNEATDPSLVVVDPDDVSLQVKYQSMISKEPWSAIISNVKVPIAKIKERYYIPHDYKVLIPRQFDRMHRPPEGFCPFSL</sequence>
<comment type="caution">
    <text evidence="2">The sequence shown here is derived from an EMBL/GenBank/DDBJ whole genome shotgun (WGS) entry which is preliminary data.</text>
</comment>
<keyword evidence="1" id="KW-0812">Transmembrane</keyword>
<keyword evidence="1" id="KW-1133">Transmembrane helix</keyword>
<accession>A0AAW2RFI2</accession>
<dbReference type="EMBL" id="JACGWJ010000013">
    <property type="protein sequence ID" value="KAL0378685.1"/>
    <property type="molecule type" value="Genomic_DNA"/>
</dbReference>
<proteinExistence type="predicted"/>
<reference evidence="2" key="1">
    <citation type="submission" date="2020-06" db="EMBL/GenBank/DDBJ databases">
        <authorList>
            <person name="Li T."/>
            <person name="Hu X."/>
            <person name="Zhang T."/>
            <person name="Song X."/>
            <person name="Zhang H."/>
            <person name="Dai N."/>
            <person name="Sheng W."/>
            <person name="Hou X."/>
            <person name="Wei L."/>
        </authorList>
    </citation>
    <scope>NUCLEOTIDE SEQUENCE</scope>
    <source>
        <strain evidence="2">G02</strain>
        <tissue evidence="2">Leaf</tissue>
    </source>
</reference>
<evidence type="ECO:0000256" key="1">
    <source>
        <dbReference type="SAM" id="Phobius"/>
    </source>
</evidence>
<organism evidence="2">
    <name type="scientific">Sesamum radiatum</name>
    <name type="common">Black benniseed</name>
    <dbReference type="NCBI Taxonomy" id="300843"/>
    <lineage>
        <taxon>Eukaryota</taxon>
        <taxon>Viridiplantae</taxon>
        <taxon>Streptophyta</taxon>
        <taxon>Embryophyta</taxon>
        <taxon>Tracheophyta</taxon>
        <taxon>Spermatophyta</taxon>
        <taxon>Magnoliopsida</taxon>
        <taxon>eudicotyledons</taxon>
        <taxon>Gunneridae</taxon>
        <taxon>Pentapetalae</taxon>
        <taxon>asterids</taxon>
        <taxon>lamiids</taxon>
        <taxon>Lamiales</taxon>
        <taxon>Pedaliaceae</taxon>
        <taxon>Sesamum</taxon>
    </lineage>
</organism>
<keyword evidence="1" id="KW-0472">Membrane</keyword>
<gene>
    <name evidence="2" type="ORF">Sradi_3174000</name>
</gene>